<reference evidence="1" key="2">
    <citation type="journal article" date="2015" name="Data Brief">
        <title>Shoot transcriptome of the giant reed, Arundo donax.</title>
        <authorList>
            <person name="Barrero R.A."/>
            <person name="Guerrero F.D."/>
            <person name="Moolhuijzen P."/>
            <person name="Goolsby J.A."/>
            <person name="Tidwell J."/>
            <person name="Bellgard S.E."/>
            <person name="Bellgard M.I."/>
        </authorList>
    </citation>
    <scope>NUCLEOTIDE SEQUENCE</scope>
    <source>
        <tissue evidence="1">Shoot tissue taken approximately 20 cm above the soil surface</tissue>
    </source>
</reference>
<proteinExistence type="predicted"/>
<dbReference type="EMBL" id="GBRH01160155">
    <property type="protein sequence ID" value="JAE37741.1"/>
    <property type="molecule type" value="Transcribed_RNA"/>
</dbReference>
<dbReference type="AlphaFoldDB" id="A0A0A9HS75"/>
<reference evidence="1" key="1">
    <citation type="submission" date="2014-09" db="EMBL/GenBank/DDBJ databases">
        <authorList>
            <person name="Magalhaes I.L.F."/>
            <person name="Oliveira U."/>
            <person name="Santos F.R."/>
            <person name="Vidigal T.H.D.A."/>
            <person name="Brescovit A.D."/>
            <person name="Santos A.J."/>
        </authorList>
    </citation>
    <scope>NUCLEOTIDE SEQUENCE</scope>
    <source>
        <tissue evidence="1">Shoot tissue taken approximately 20 cm above the soil surface</tissue>
    </source>
</reference>
<organism evidence="1">
    <name type="scientific">Arundo donax</name>
    <name type="common">Giant reed</name>
    <name type="synonym">Donax arundinaceus</name>
    <dbReference type="NCBI Taxonomy" id="35708"/>
    <lineage>
        <taxon>Eukaryota</taxon>
        <taxon>Viridiplantae</taxon>
        <taxon>Streptophyta</taxon>
        <taxon>Embryophyta</taxon>
        <taxon>Tracheophyta</taxon>
        <taxon>Spermatophyta</taxon>
        <taxon>Magnoliopsida</taxon>
        <taxon>Liliopsida</taxon>
        <taxon>Poales</taxon>
        <taxon>Poaceae</taxon>
        <taxon>PACMAD clade</taxon>
        <taxon>Arundinoideae</taxon>
        <taxon>Arundineae</taxon>
        <taxon>Arundo</taxon>
    </lineage>
</organism>
<accession>A0A0A9HS75</accession>
<evidence type="ECO:0000313" key="1">
    <source>
        <dbReference type="EMBL" id="JAE37741.1"/>
    </source>
</evidence>
<sequence length="45" mass="5135">MVVLEMLVTQPLPSQANLHAIVFWKTTQRLTATLHQSLVLMEKCN</sequence>
<name>A0A0A9HS75_ARUDO</name>
<protein>
    <submittedName>
        <fullName evidence="1">Uncharacterized protein</fullName>
    </submittedName>
</protein>